<evidence type="ECO:0000256" key="7">
    <source>
        <dbReference type="ARBA" id="ARBA00023239"/>
    </source>
</evidence>
<dbReference type="SUPFAM" id="SSF51419">
    <property type="entry name" value="PLP-binding barrel"/>
    <property type="match status" value="1"/>
</dbReference>
<comment type="catalytic activity">
    <reaction evidence="9 11">
        <text>carboxyspermidine + H(+) = spermidine + CO2</text>
        <dbReference type="Rhea" id="RHEA:34095"/>
        <dbReference type="ChEBI" id="CHEBI:15378"/>
        <dbReference type="ChEBI" id="CHEBI:16526"/>
        <dbReference type="ChEBI" id="CHEBI:57834"/>
        <dbReference type="ChEBI" id="CHEBI:65072"/>
        <dbReference type="EC" id="4.1.1.96"/>
    </reaction>
</comment>
<dbReference type="GO" id="GO:0005737">
    <property type="term" value="C:cytoplasm"/>
    <property type="evidence" value="ECO:0007669"/>
    <property type="project" value="UniProtKB-SubCell"/>
</dbReference>
<dbReference type="Gene3D" id="3.20.20.10">
    <property type="entry name" value="Alanine racemase"/>
    <property type="match status" value="1"/>
</dbReference>
<keyword evidence="15" id="KW-1185">Reference proteome</keyword>
<comment type="subunit">
    <text evidence="11">Homodimer.</text>
</comment>
<dbReference type="GO" id="GO:0009089">
    <property type="term" value="P:lysine biosynthetic process via diaminopimelate"/>
    <property type="evidence" value="ECO:0007669"/>
    <property type="project" value="TreeGrafter"/>
</dbReference>
<proteinExistence type="inferred from homology"/>
<feature type="domain" description="Orn/DAP/Arg decarboxylase 2 C-terminal" evidence="13">
    <location>
        <begin position="22"/>
        <end position="343"/>
    </location>
</feature>
<keyword evidence="4 11" id="KW-0210">Decarboxylase</keyword>
<evidence type="ECO:0000259" key="13">
    <source>
        <dbReference type="Pfam" id="PF00278"/>
    </source>
</evidence>
<comment type="similarity">
    <text evidence="8 11">Belongs to the Orn/Lys/Arg decarboxylase class-II family. NspC subfamily.</text>
</comment>
<dbReference type="GO" id="GO:0045312">
    <property type="term" value="P:nor-spermidine biosynthetic process"/>
    <property type="evidence" value="ECO:0007669"/>
    <property type="project" value="InterPro"/>
</dbReference>
<dbReference type="STRING" id="376427.SAMN04487954_110119"/>
<dbReference type="FunFam" id="3.20.20.10:FF:000012">
    <property type="entry name" value="Carboxynorspermidine/carboxyspermidine decarboxylase"/>
    <property type="match status" value="1"/>
</dbReference>
<comment type="subcellular location">
    <subcellularLocation>
        <location evidence="11">Cytoplasm</location>
    </subcellularLocation>
</comment>
<dbReference type="EMBL" id="FNES01000010">
    <property type="protein sequence ID" value="SDK02673.1"/>
    <property type="molecule type" value="Genomic_DNA"/>
</dbReference>
<evidence type="ECO:0000256" key="6">
    <source>
        <dbReference type="ARBA" id="ARBA00023066"/>
    </source>
</evidence>
<evidence type="ECO:0000256" key="10">
    <source>
        <dbReference type="ARBA" id="ARBA00047389"/>
    </source>
</evidence>
<protein>
    <recommendedName>
        <fullName evidence="3 11">Carboxynorspermidine/carboxyspermidine decarboxylase</fullName>
        <shortName evidence="11">CANS DC/CAS DC</shortName>
        <shortName evidence="11">CANSDC/CASDC</shortName>
        <ecNumber evidence="2 11">4.1.1.96</ecNumber>
    </recommendedName>
</protein>
<evidence type="ECO:0000313" key="15">
    <source>
        <dbReference type="Proteomes" id="UP000198525"/>
    </source>
</evidence>
<evidence type="ECO:0000256" key="3">
    <source>
        <dbReference type="ARBA" id="ARBA00013633"/>
    </source>
</evidence>
<dbReference type="InterPro" id="IPR005730">
    <property type="entry name" value="Nsp_de-COase"/>
</dbReference>
<dbReference type="AlphaFoldDB" id="A0A1G8YIZ6"/>
<reference evidence="14 15" key="1">
    <citation type="submission" date="2016-10" db="EMBL/GenBank/DDBJ databases">
        <authorList>
            <person name="de Groot N.N."/>
        </authorList>
    </citation>
    <scope>NUCLEOTIDE SEQUENCE [LARGE SCALE GENOMIC DNA]</scope>
    <source>
        <strain evidence="14 15">CGMCC 1.6133</strain>
    </source>
</reference>
<evidence type="ECO:0000256" key="1">
    <source>
        <dbReference type="ARBA" id="ARBA00001933"/>
    </source>
</evidence>
<name>A0A1G8YIZ6_9GAMM</name>
<evidence type="ECO:0000256" key="2">
    <source>
        <dbReference type="ARBA" id="ARBA00012259"/>
    </source>
</evidence>
<gene>
    <name evidence="14" type="ORF">SAMN04487954_110119</name>
</gene>
<dbReference type="NCBIfam" id="TIGR01047">
    <property type="entry name" value="nspC"/>
    <property type="match status" value="1"/>
</dbReference>
<evidence type="ECO:0000256" key="5">
    <source>
        <dbReference type="ARBA" id="ARBA00022898"/>
    </source>
</evidence>
<dbReference type="EC" id="4.1.1.96" evidence="2 11"/>
<evidence type="ECO:0000256" key="11">
    <source>
        <dbReference type="PIRNR" id="PIRNR038941"/>
    </source>
</evidence>
<evidence type="ECO:0000256" key="8">
    <source>
        <dbReference type="ARBA" id="ARBA00025802"/>
    </source>
</evidence>
<dbReference type="InterPro" id="IPR022643">
    <property type="entry name" value="De-COase2_C"/>
</dbReference>
<feature type="binding site" evidence="12">
    <location>
        <position position="251"/>
    </location>
    <ligand>
        <name>substrate</name>
    </ligand>
</feature>
<dbReference type="GO" id="GO:0008836">
    <property type="term" value="F:diaminopimelate decarboxylase activity"/>
    <property type="evidence" value="ECO:0007669"/>
    <property type="project" value="TreeGrafter"/>
</dbReference>
<dbReference type="OrthoDB" id="9804410at2"/>
<comment type="cofactor">
    <cofactor evidence="1 11">
        <name>pyridoxal 5'-phosphate</name>
        <dbReference type="ChEBI" id="CHEBI:597326"/>
    </cofactor>
</comment>
<dbReference type="Pfam" id="PF00278">
    <property type="entry name" value="Orn_DAP_Arg_deC"/>
    <property type="match status" value="1"/>
</dbReference>
<organism evidence="14 15">
    <name type="scientific">Billgrantia gudaonensis</name>
    <dbReference type="NCBI Taxonomy" id="376427"/>
    <lineage>
        <taxon>Bacteria</taxon>
        <taxon>Pseudomonadati</taxon>
        <taxon>Pseudomonadota</taxon>
        <taxon>Gammaproteobacteria</taxon>
        <taxon>Oceanospirillales</taxon>
        <taxon>Halomonadaceae</taxon>
        <taxon>Billgrantia</taxon>
    </lineage>
</organism>
<evidence type="ECO:0000313" key="14">
    <source>
        <dbReference type="EMBL" id="SDK02673.1"/>
    </source>
</evidence>
<keyword evidence="6 11" id="KW-0745">Spermidine biosynthesis</keyword>
<dbReference type="Gene3D" id="2.40.37.10">
    <property type="entry name" value="Lyase, Ornithine Decarboxylase, Chain A, domain 1"/>
    <property type="match status" value="1"/>
</dbReference>
<dbReference type="PANTHER" id="PTHR43727">
    <property type="entry name" value="DIAMINOPIMELATE DECARBOXYLASE"/>
    <property type="match status" value="1"/>
</dbReference>
<dbReference type="RefSeq" id="WP_089686813.1">
    <property type="nucleotide sequence ID" value="NZ_FNES01000010.1"/>
</dbReference>
<dbReference type="InterPro" id="IPR029066">
    <property type="entry name" value="PLP-binding_barrel"/>
</dbReference>
<comment type="function">
    <text evidence="11">Catalyzes the decarboxylation of carboxynorspermidine and carboxyspermidine.</text>
</comment>
<accession>A0A1G8YIZ6</accession>
<evidence type="ECO:0000256" key="12">
    <source>
        <dbReference type="PIRSR" id="PIRSR038941-1"/>
    </source>
</evidence>
<dbReference type="Proteomes" id="UP000198525">
    <property type="component" value="Unassembled WGS sequence"/>
</dbReference>
<dbReference type="PANTHER" id="PTHR43727:SF1">
    <property type="entry name" value="CARBOXYNORSPERMIDINE_CARBOXYSPERMIDINE DECARBOXYLASE"/>
    <property type="match status" value="1"/>
</dbReference>
<dbReference type="CDD" id="cd06829">
    <property type="entry name" value="PLPDE_III_CANSDC"/>
    <property type="match status" value="1"/>
</dbReference>
<dbReference type="InterPro" id="IPR009006">
    <property type="entry name" value="Ala_racemase/Decarboxylase_C"/>
</dbReference>
<keyword evidence="11" id="KW-0963">Cytoplasm</keyword>
<comment type="catalytic activity">
    <reaction evidence="10 11">
        <text>carboxynorspermidine + H(+) = norspermidine + CO2</text>
        <dbReference type="Rhea" id="RHEA:34099"/>
        <dbReference type="ChEBI" id="CHEBI:15378"/>
        <dbReference type="ChEBI" id="CHEBI:16526"/>
        <dbReference type="ChEBI" id="CHEBI:57920"/>
        <dbReference type="ChEBI" id="CHEBI:65070"/>
        <dbReference type="EC" id="4.1.1.96"/>
    </reaction>
</comment>
<dbReference type="GO" id="GO:0008295">
    <property type="term" value="P:spermidine biosynthetic process"/>
    <property type="evidence" value="ECO:0007669"/>
    <property type="project" value="UniProtKB-KW"/>
</dbReference>
<keyword evidence="7 11" id="KW-0456">Lyase</keyword>
<keyword evidence="5 11" id="KW-0663">Pyridoxal phosphate</keyword>
<sequence length="388" mass="42849">MANAREQGLDFDVQACPSPAYVVDDALLRKNLELLGQVQERSGARILLALKGFAMWDCFPLIREYLVGTTASGQDEARLGAETFGGEVHVYSPAFTEAEMAVVLRYADHLSFNSPSQWRRFRETIAAAPRRVSCGLRVNPEHSTGAVPLYDPCAPGSRLGTRAADLAPEDLEGLEGLHFHTLCEQDSDALEETLATFEAKFGRYLAGMKWMNLGGGHHITRSDYDIERLVRVVRDFKARHPHLTVYLEPGEAIALNTGYLVCSVLDIVDNDGPIAILDTSATAHMPDVLEMPYRPEIVGAGKPNEKAHTYRLGGQTCLAGDIVGEYSFDAPLSVGDRLVFTDMAHYTMVKNTTFNGIRLPSICRIDEASRTVRTVKTFGYVDYMQRLS</sequence>
<evidence type="ECO:0000256" key="4">
    <source>
        <dbReference type="ARBA" id="ARBA00022793"/>
    </source>
</evidence>
<dbReference type="PIRSF" id="PIRSF038941">
    <property type="entry name" value="NspC"/>
    <property type="match status" value="1"/>
</dbReference>
<keyword evidence="11" id="KW-0620">Polyamine biosynthesis</keyword>
<feature type="binding site" evidence="12">
    <location>
        <position position="287"/>
    </location>
    <ligand>
        <name>substrate</name>
    </ligand>
</feature>
<dbReference type="SUPFAM" id="SSF50621">
    <property type="entry name" value="Alanine racemase C-terminal domain-like"/>
    <property type="match status" value="1"/>
</dbReference>
<evidence type="ECO:0000256" key="9">
    <source>
        <dbReference type="ARBA" id="ARBA00047351"/>
    </source>
</evidence>